<dbReference type="GO" id="GO:0007267">
    <property type="term" value="P:cell-cell signaling"/>
    <property type="evidence" value="ECO:0007669"/>
    <property type="project" value="TreeGrafter"/>
</dbReference>
<dbReference type="GO" id="GO:0005922">
    <property type="term" value="C:connexin complex"/>
    <property type="evidence" value="ECO:0007669"/>
    <property type="project" value="InterPro"/>
</dbReference>
<keyword evidence="5" id="KW-0303">Gap junction</keyword>
<evidence type="ECO:0000259" key="10">
    <source>
        <dbReference type="SMART" id="SM00037"/>
    </source>
</evidence>
<evidence type="ECO:0000313" key="13">
    <source>
        <dbReference type="Proteomes" id="UP000694580"/>
    </source>
</evidence>
<evidence type="ECO:0000256" key="5">
    <source>
        <dbReference type="ARBA" id="ARBA00022868"/>
    </source>
</evidence>
<feature type="domain" description="Connexin cysteine-rich" evidence="11">
    <location>
        <begin position="151"/>
        <end position="217"/>
    </location>
</feature>
<dbReference type="InterPro" id="IPR019570">
    <property type="entry name" value="Connexin_CCC"/>
</dbReference>
<dbReference type="InterPro" id="IPR017990">
    <property type="entry name" value="Connexin_CS"/>
</dbReference>
<feature type="transmembrane region" description="Helical" evidence="9">
    <location>
        <begin position="78"/>
        <end position="100"/>
    </location>
</feature>
<keyword evidence="13" id="KW-1185">Reference proteome</keyword>
<evidence type="ECO:0000256" key="8">
    <source>
        <dbReference type="ARBA" id="ARBA00023136"/>
    </source>
</evidence>
<dbReference type="PROSITE" id="PS00407">
    <property type="entry name" value="CONNEXINS_1"/>
    <property type="match status" value="1"/>
</dbReference>
<evidence type="ECO:0000256" key="2">
    <source>
        <dbReference type="ARBA" id="ARBA00004651"/>
    </source>
</evidence>
<feature type="transmembrane region" description="Helical" evidence="9">
    <location>
        <begin position="194"/>
        <end position="219"/>
    </location>
</feature>
<feature type="transmembrane region" description="Helical" evidence="9">
    <location>
        <begin position="141"/>
        <end position="162"/>
    </location>
</feature>
<dbReference type="PRINTS" id="PR00206">
    <property type="entry name" value="CONNEXIN"/>
</dbReference>
<feature type="transmembrane region" description="Helical" evidence="9">
    <location>
        <begin position="20"/>
        <end position="41"/>
    </location>
</feature>
<dbReference type="PANTHER" id="PTHR11984:SF109">
    <property type="entry name" value="CONNEXIN 28.1-RELATED"/>
    <property type="match status" value="1"/>
</dbReference>
<evidence type="ECO:0000256" key="4">
    <source>
        <dbReference type="ARBA" id="ARBA00022692"/>
    </source>
</evidence>
<dbReference type="SMART" id="SM00037">
    <property type="entry name" value="CNX"/>
    <property type="match status" value="1"/>
</dbReference>
<evidence type="ECO:0000256" key="3">
    <source>
        <dbReference type="ARBA" id="ARBA00022475"/>
    </source>
</evidence>
<evidence type="ECO:0000259" key="11">
    <source>
        <dbReference type="SMART" id="SM01089"/>
    </source>
</evidence>
<organism evidence="12 13">
    <name type="scientific">Denticeps clupeoides</name>
    <name type="common">denticle herring</name>
    <dbReference type="NCBI Taxonomy" id="299321"/>
    <lineage>
        <taxon>Eukaryota</taxon>
        <taxon>Metazoa</taxon>
        <taxon>Chordata</taxon>
        <taxon>Craniata</taxon>
        <taxon>Vertebrata</taxon>
        <taxon>Euteleostomi</taxon>
        <taxon>Actinopterygii</taxon>
        <taxon>Neopterygii</taxon>
        <taxon>Teleostei</taxon>
        <taxon>Clupei</taxon>
        <taxon>Clupeiformes</taxon>
        <taxon>Denticipitoidei</taxon>
        <taxon>Denticipitidae</taxon>
        <taxon>Denticeps</taxon>
    </lineage>
</organism>
<keyword evidence="8 9" id="KW-0472">Membrane</keyword>
<protein>
    <recommendedName>
        <fullName evidence="14">Gap junction protein</fullName>
    </recommendedName>
</protein>
<dbReference type="Ensembl" id="ENSDCDT00010025990.1">
    <property type="protein sequence ID" value="ENSDCDP00010022213.1"/>
    <property type="gene ID" value="ENSDCDG00010012534.1"/>
</dbReference>
<sequence>MGDFGFLSKLLDKVQSHSTVIGKVWMTVLFLFRIMVLGAGVENVWGDERSSLVCNTQTPGCENICYDWKFPISHVRFWVLQIIFVSTPTLVYLGHAMHVIHKENKLREKLKKKELCGMLKAPKYTNEKGKVKIKGILLRTYLVHLFFKIILELGFTVGQFYIYGTFMPYEFECNQSPCKFTVPCYMSRPTEKNIFIIFMSVMSCVSLLLNVVEVFYLLCNRAKFGGHSKLPQQFNSVGQPAGVPMSWQPRQDMVETMNQNKANMAFEEGRTKHRPHTLLPGRWSWLPTAH</sequence>
<evidence type="ECO:0008006" key="14">
    <source>
        <dbReference type="Google" id="ProtNLM"/>
    </source>
</evidence>
<dbReference type="AlphaFoldDB" id="A0AAY4BMS4"/>
<dbReference type="InterPro" id="IPR000500">
    <property type="entry name" value="Connexin"/>
</dbReference>
<proteinExistence type="predicted"/>
<evidence type="ECO:0000256" key="9">
    <source>
        <dbReference type="SAM" id="Phobius"/>
    </source>
</evidence>
<keyword evidence="6" id="KW-0965">Cell junction</keyword>
<keyword evidence="7 9" id="KW-1133">Transmembrane helix</keyword>
<dbReference type="InterPro" id="IPR038359">
    <property type="entry name" value="Connexin_N_sf"/>
</dbReference>
<dbReference type="Proteomes" id="UP000694580">
    <property type="component" value="Unplaced"/>
</dbReference>
<accession>A0AAY4BMS4</accession>
<dbReference type="PANTHER" id="PTHR11984">
    <property type="entry name" value="CONNEXIN"/>
    <property type="match status" value="1"/>
</dbReference>
<dbReference type="InterPro" id="IPR013092">
    <property type="entry name" value="Connexin_N"/>
</dbReference>
<dbReference type="GeneTree" id="ENSGT01150000286930"/>
<feature type="domain" description="Connexin N-terminal" evidence="10">
    <location>
        <begin position="43"/>
        <end position="76"/>
    </location>
</feature>
<name>A0AAY4BMS4_9TELE</name>
<dbReference type="Gene3D" id="1.20.1440.80">
    <property type="entry name" value="Gap junction channel protein cysteine-rich domain"/>
    <property type="match status" value="1"/>
</dbReference>
<reference evidence="12" key="2">
    <citation type="submission" date="2025-09" db="UniProtKB">
        <authorList>
            <consortium name="Ensembl"/>
        </authorList>
    </citation>
    <scope>IDENTIFICATION</scope>
</reference>
<reference evidence="12" key="1">
    <citation type="submission" date="2025-08" db="UniProtKB">
        <authorList>
            <consortium name="Ensembl"/>
        </authorList>
    </citation>
    <scope>IDENTIFICATION</scope>
</reference>
<evidence type="ECO:0000313" key="12">
    <source>
        <dbReference type="Ensembl" id="ENSDCDP00010022213.1"/>
    </source>
</evidence>
<dbReference type="Pfam" id="PF00029">
    <property type="entry name" value="Connexin"/>
    <property type="match status" value="1"/>
</dbReference>
<evidence type="ECO:0000256" key="1">
    <source>
        <dbReference type="ARBA" id="ARBA00004610"/>
    </source>
</evidence>
<evidence type="ECO:0000256" key="7">
    <source>
        <dbReference type="ARBA" id="ARBA00022989"/>
    </source>
</evidence>
<dbReference type="GO" id="GO:0005243">
    <property type="term" value="F:gap junction channel activity"/>
    <property type="evidence" value="ECO:0007669"/>
    <property type="project" value="TreeGrafter"/>
</dbReference>
<keyword evidence="3" id="KW-1003">Cell membrane</keyword>
<evidence type="ECO:0000256" key="6">
    <source>
        <dbReference type="ARBA" id="ARBA00022949"/>
    </source>
</evidence>
<dbReference type="SMART" id="SM01089">
    <property type="entry name" value="Connexin_CCC"/>
    <property type="match status" value="1"/>
</dbReference>
<keyword evidence="4 9" id="KW-0812">Transmembrane</keyword>
<comment type="subcellular location">
    <subcellularLocation>
        <location evidence="1">Cell junction</location>
        <location evidence="1">Gap junction</location>
    </subcellularLocation>
    <subcellularLocation>
        <location evidence="2">Cell membrane</location>
        <topology evidence="2">Multi-pass membrane protein</topology>
    </subcellularLocation>
</comment>